<evidence type="ECO:0000313" key="3">
    <source>
        <dbReference type="Proteomes" id="UP001642360"/>
    </source>
</evidence>
<dbReference type="AlphaFoldDB" id="A0ABC8TJ75"/>
<organism evidence="2 3">
    <name type="scientific">Ilex paraguariensis</name>
    <name type="common">yerba mate</name>
    <dbReference type="NCBI Taxonomy" id="185542"/>
    <lineage>
        <taxon>Eukaryota</taxon>
        <taxon>Viridiplantae</taxon>
        <taxon>Streptophyta</taxon>
        <taxon>Embryophyta</taxon>
        <taxon>Tracheophyta</taxon>
        <taxon>Spermatophyta</taxon>
        <taxon>Magnoliopsida</taxon>
        <taxon>eudicotyledons</taxon>
        <taxon>Gunneridae</taxon>
        <taxon>Pentapetalae</taxon>
        <taxon>asterids</taxon>
        <taxon>campanulids</taxon>
        <taxon>Aquifoliales</taxon>
        <taxon>Aquifoliaceae</taxon>
        <taxon>Ilex</taxon>
    </lineage>
</organism>
<name>A0ABC8TJ75_9AQUA</name>
<comment type="caution">
    <text evidence="2">The sequence shown here is derived from an EMBL/GenBank/DDBJ whole genome shotgun (WGS) entry which is preliminary data.</text>
</comment>
<reference evidence="2 3" key="1">
    <citation type="submission" date="2024-02" db="EMBL/GenBank/DDBJ databases">
        <authorList>
            <person name="Vignale AGUSTIN F."/>
            <person name="Sosa J E."/>
            <person name="Modenutti C."/>
        </authorList>
    </citation>
    <scope>NUCLEOTIDE SEQUENCE [LARGE SCALE GENOMIC DNA]</scope>
</reference>
<dbReference type="EMBL" id="CAUOFW020005280">
    <property type="protein sequence ID" value="CAK9169299.1"/>
    <property type="molecule type" value="Genomic_DNA"/>
</dbReference>
<accession>A0ABC8TJ75</accession>
<sequence>MEEMMMMMIRSPENPRNESIADKPITTSTCPTWKLYENPFYISQQQQQKQVVQQQEENHSQKQIHRLHLPISARKIAASFWDLTFIRPFMVSELEMARAQIIELKAELEYERKSRKKMESMNKRLMKDVSEEKRGREALERVCEDLAKEISSNKTEINRMKKEMEEERKMLRMAEVLREERVQMKLAEAKLLLEEKLLELEATKRMQFESSSSKMEDKNQEGNLQRIITADNSSGEPITITRFTVLSEKPAFDSDNNGIAHSVAIQRRASTEPENPHIRRGIKGFVEFPKVVRAIGSKSRHWGTKLECQKAQLRILLKQKCPVRSNNLIMS</sequence>
<feature type="coiled-coil region" evidence="1">
    <location>
        <begin position="94"/>
        <end position="206"/>
    </location>
</feature>
<dbReference type="Proteomes" id="UP001642360">
    <property type="component" value="Unassembled WGS sequence"/>
</dbReference>
<keyword evidence="3" id="KW-1185">Reference proteome</keyword>
<protein>
    <recommendedName>
        <fullName evidence="4">Branchless trichome</fullName>
    </recommendedName>
</protein>
<dbReference type="PANTHER" id="PTHR31071">
    <property type="entry name" value="GB|AAF24581.1"/>
    <property type="match status" value="1"/>
</dbReference>
<evidence type="ECO:0008006" key="4">
    <source>
        <dbReference type="Google" id="ProtNLM"/>
    </source>
</evidence>
<dbReference type="PANTHER" id="PTHR31071:SF39">
    <property type="entry name" value="PROTEIN BRANCHLESS TRICHOME"/>
    <property type="match status" value="1"/>
</dbReference>
<evidence type="ECO:0000313" key="2">
    <source>
        <dbReference type="EMBL" id="CAK9169299.1"/>
    </source>
</evidence>
<evidence type="ECO:0000256" key="1">
    <source>
        <dbReference type="SAM" id="Coils"/>
    </source>
</evidence>
<keyword evidence="1" id="KW-0175">Coiled coil</keyword>
<dbReference type="InterPro" id="IPR043424">
    <property type="entry name" value="BLT-like"/>
</dbReference>
<gene>
    <name evidence="2" type="ORF">ILEXP_LOCUS38742</name>
</gene>
<proteinExistence type="predicted"/>